<keyword evidence="6" id="KW-1185">Reference proteome</keyword>
<evidence type="ECO:0000256" key="3">
    <source>
        <dbReference type="ARBA" id="ARBA00022679"/>
    </source>
</evidence>
<dbReference type="PANTHER" id="PTHR48043">
    <property type="entry name" value="EG:EG0003.4 PROTEIN-RELATED"/>
    <property type="match status" value="1"/>
</dbReference>
<dbReference type="OrthoDB" id="5835829at2759"/>
<keyword evidence="4" id="KW-1133">Transmembrane helix</keyword>
<keyword evidence="3" id="KW-0808">Transferase</keyword>
<dbReference type="InterPro" id="IPR050271">
    <property type="entry name" value="UDP-glycosyltransferase"/>
</dbReference>
<protein>
    <recommendedName>
        <fullName evidence="7">UDP-glucuronosyltransferase</fullName>
    </recommendedName>
</protein>
<dbReference type="Gene3D" id="3.40.50.2000">
    <property type="entry name" value="Glycogen Phosphorylase B"/>
    <property type="match status" value="2"/>
</dbReference>
<evidence type="ECO:0000313" key="5">
    <source>
        <dbReference type="EMBL" id="KNC21871.1"/>
    </source>
</evidence>
<dbReference type="SUPFAM" id="SSF53756">
    <property type="entry name" value="UDP-Glycosyltransferase/glycogen phosphorylase"/>
    <property type="match status" value="1"/>
</dbReference>
<dbReference type="Proteomes" id="UP000037069">
    <property type="component" value="Unassembled WGS sequence"/>
</dbReference>
<organism evidence="5 6">
    <name type="scientific">Lucilia cuprina</name>
    <name type="common">Green bottle fly</name>
    <name type="synonym">Australian sheep blowfly</name>
    <dbReference type="NCBI Taxonomy" id="7375"/>
    <lineage>
        <taxon>Eukaryota</taxon>
        <taxon>Metazoa</taxon>
        <taxon>Ecdysozoa</taxon>
        <taxon>Arthropoda</taxon>
        <taxon>Hexapoda</taxon>
        <taxon>Insecta</taxon>
        <taxon>Pterygota</taxon>
        <taxon>Neoptera</taxon>
        <taxon>Endopterygota</taxon>
        <taxon>Diptera</taxon>
        <taxon>Brachycera</taxon>
        <taxon>Muscomorpha</taxon>
        <taxon>Oestroidea</taxon>
        <taxon>Calliphoridae</taxon>
        <taxon>Luciliinae</taxon>
        <taxon>Lucilia</taxon>
    </lineage>
</organism>
<name>A0A0L0BPF3_LUCCU</name>
<keyword evidence="4" id="KW-0812">Transmembrane</keyword>
<comment type="similarity">
    <text evidence="1">Belongs to the UDP-glycosyltransferase family.</text>
</comment>
<evidence type="ECO:0000256" key="4">
    <source>
        <dbReference type="SAM" id="Phobius"/>
    </source>
</evidence>
<sequence length="511" mass="59068">MDSTKGAKILGIFPHASESHFVVMRTFMMELAKKKHNVTLYSSHRLDDRLDNLKENIIEPEFPFWKEVQKQAGVKDLTALSAINNDKLNTHLAAAGHSLMDYFLSNSKMQELLKTPVDDFDYDMIIVDLFYSEALLALGHYFSVPVIGVVNTDFANYMEQIQDVMIPSACLPYDLKNYDRNLGYWQRLANIKSCLARRESFVYDHYGRQEKVIKKHFKASIPSIMDLQSNLALLLVNNYYPLATPKPSIPNIIPVGGLHIRAPKELPWHIRRFLDEARFGAIYMHLGDEKLCADISKEKLDVLFHVLGKQQERILWTCHDVQKIEGLPKNMMIQHLVPQTDILAHPHIRLFIMNGDIMGLQESIIRHVPLLGLPLFKNEMENIMLAEKLQIGVRIDYTNLTESSLDWALETILHKEFYVLNIRDISKIFRDRPLGGLANAMFWLDYIDRYGNGPLKTQALGMPLNELHLADLRFYSYLRSLVVLGVLIGLYYVVMFLWKKRQTDKMFSKLN</sequence>
<dbReference type="InterPro" id="IPR002213">
    <property type="entry name" value="UDP_glucos_trans"/>
</dbReference>
<accession>A0A0L0BPF3</accession>
<evidence type="ECO:0000313" key="6">
    <source>
        <dbReference type="Proteomes" id="UP000037069"/>
    </source>
</evidence>
<dbReference type="CDD" id="cd03784">
    <property type="entry name" value="GT1_Gtf-like"/>
    <property type="match status" value="1"/>
</dbReference>
<dbReference type="STRING" id="7375.A0A0L0BPF3"/>
<comment type="caution">
    <text evidence="5">The sequence shown here is derived from an EMBL/GenBank/DDBJ whole genome shotgun (WGS) entry which is preliminary data.</text>
</comment>
<dbReference type="OMA" id="NSHVPLM"/>
<dbReference type="GO" id="GO:0008194">
    <property type="term" value="F:UDP-glycosyltransferase activity"/>
    <property type="evidence" value="ECO:0007669"/>
    <property type="project" value="InterPro"/>
</dbReference>
<evidence type="ECO:0000256" key="1">
    <source>
        <dbReference type="ARBA" id="ARBA00009995"/>
    </source>
</evidence>
<keyword evidence="4" id="KW-0472">Membrane</keyword>
<keyword evidence="2" id="KW-0328">Glycosyltransferase</keyword>
<dbReference type="PANTHER" id="PTHR48043:SF159">
    <property type="entry name" value="EG:EG0003.4 PROTEIN-RELATED"/>
    <property type="match status" value="1"/>
</dbReference>
<evidence type="ECO:0000256" key="2">
    <source>
        <dbReference type="ARBA" id="ARBA00022676"/>
    </source>
</evidence>
<evidence type="ECO:0008006" key="7">
    <source>
        <dbReference type="Google" id="ProtNLM"/>
    </source>
</evidence>
<proteinExistence type="inferred from homology"/>
<reference evidence="5 6" key="1">
    <citation type="journal article" date="2015" name="Nat. Commun.">
        <title>Lucilia cuprina genome unlocks parasitic fly biology to underpin future interventions.</title>
        <authorList>
            <person name="Anstead C.A."/>
            <person name="Korhonen P.K."/>
            <person name="Young N.D."/>
            <person name="Hall R.S."/>
            <person name="Jex A.R."/>
            <person name="Murali S.C."/>
            <person name="Hughes D.S."/>
            <person name="Lee S.F."/>
            <person name="Perry T."/>
            <person name="Stroehlein A.J."/>
            <person name="Ansell B.R."/>
            <person name="Breugelmans B."/>
            <person name="Hofmann A."/>
            <person name="Qu J."/>
            <person name="Dugan S."/>
            <person name="Lee S.L."/>
            <person name="Chao H."/>
            <person name="Dinh H."/>
            <person name="Han Y."/>
            <person name="Doddapaneni H.V."/>
            <person name="Worley K.C."/>
            <person name="Muzny D.M."/>
            <person name="Ioannidis P."/>
            <person name="Waterhouse R.M."/>
            <person name="Zdobnov E.M."/>
            <person name="James P.J."/>
            <person name="Bagnall N.H."/>
            <person name="Kotze A.C."/>
            <person name="Gibbs R.A."/>
            <person name="Richards S."/>
            <person name="Batterham P."/>
            <person name="Gasser R.B."/>
        </authorList>
    </citation>
    <scope>NUCLEOTIDE SEQUENCE [LARGE SCALE GENOMIC DNA]</scope>
    <source>
        <strain evidence="5 6">LS</strain>
        <tissue evidence="5">Full body</tissue>
    </source>
</reference>
<feature type="transmembrane region" description="Helical" evidence="4">
    <location>
        <begin position="477"/>
        <end position="498"/>
    </location>
</feature>
<dbReference type="AlphaFoldDB" id="A0A0L0BPF3"/>
<dbReference type="EMBL" id="JRES01001578">
    <property type="protein sequence ID" value="KNC21871.1"/>
    <property type="molecule type" value="Genomic_DNA"/>
</dbReference>
<dbReference type="Pfam" id="PF00201">
    <property type="entry name" value="UDPGT"/>
    <property type="match status" value="1"/>
</dbReference>
<gene>
    <name evidence="5" type="ORF">FF38_03168</name>
</gene>